<dbReference type="RefSeq" id="WP_090505355.1">
    <property type="nucleotide sequence ID" value="NZ_FOWX01000040.1"/>
</dbReference>
<protein>
    <submittedName>
        <fullName evidence="1">Uncharacterized protein</fullName>
    </submittedName>
</protein>
<sequence>MKTDYADSPFAKHADLLLQHDHSTAQRLALCVLSLYNGEEWPCRLDWIATFDTPHLQILLEMLVSYYRYGENDPHFMNLGRQLRDRFEHTRRKRRRRKV</sequence>
<dbReference type="STRING" id="289003.SAMN05216190_14038"/>
<dbReference type="AlphaFoldDB" id="A0A1I5WJ45"/>
<reference evidence="2" key="1">
    <citation type="submission" date="2016-10" db="EMBL/GenBank/DDBJ databases">
        <authorList>
            <person name="Varghese N."/>
            <person name="Submissions S."/>
        </authorList>
    </citation>
    <scope>NUCLEOTIDE SEQUENCE [LARGE SCALE GENOMIC DNA]</scope>
    <source>
        <strain evidence="2">DSM 17834</strain>
    </source>
</reference>
<keyword evidence="2" id="KW-1185">Reference proteome</keyword>
<organism evidence="1 2">
    <name type="scientific">Pseudomonas borbori</name>
    <dbReference type="NCBI Taxonomy" id="289003"/>
    <lineage>
        <taxon>Bacteria</taxon>
        <taxon>Pseudomonadati</taxon>
        <taxon>Pseudomonadota</taxon>
        <taxon>Gammaproteobacteria</taxon>
        <taxon>Pseudomonadales</taxon>
        <taxon>Pseudomonadaceae</taxon>
        <taxon>Pseudomonas</taxon>
    </lineage>
</organism>
<accession>A0A1I5WJ45</accession>
<name>A0A1I5WJ45_9PSED</name>
<gene>
    <name evidence="1" type="ORF">SAMN05216190_14038</name>
</gene>
<proteinExistence type="predicted"/>
<dbReference type="Proteomes" id="UP000198784">
    <property type="component" value="Unassembled WGS sequence"/>
</dbReference>
<evidence type="ECO:0000313" key="2">
    <source>
        <dbReference type="Proteomes" id="UP000198784"/>
    </source>
</evidence>
<evidence type="ECO:0000313" key="1">
    <source>
        <dbReference type="EMBL" id="SFQ19842.1"/>
    </source>
</evidence>
<dbReference type="EMBL" id="FOWX01000040">
    <property type="protein sequence ID" value="SFQ19842.1"/>
    <property type="molecule type" value="Genomic_DNA"/>
</dbReference>